<dbReference type="EMBL" id="FWDO01000005">
    <property type="protein sequence ID" value="SLM19228.1"/>
    <property type="molecule type" value="Genomic_DNA"/>
</dbReference>
<name>A0A3P3XSG3_9SPIR</name>
<dbReference type="Pfam" id="PF20102">
    <property type="entry name" value="DUF6492"/>
    <property type="match status" value="1"/>
</dbReference>
<accession>A0A3P3XSG3</accession>
<reference evidence="1" key="1">
    <citation type="submission" date="2017-02" db="EMBL/GenBank/DDBJ databases">
        <authorList>
            <person name="Regsiter A."/>
            <person name="William W."/>
        </authorList>
    </citation>
    <scope>NUCLEOTIDE SEQUENCE</scope>
    <source>
        <strain evidence="1">BdmA 4</strain>
    </source>
</reference>
<proteinExistence type="predicted"/>
<protein>
    <submittedName>
        <fullName evidence="1">Uncharacterized protein</fullName>
    </submittedName>
</protein>
<organism evidence="1">
    <name type="scientific">uncultured spirochete</name>
    <dbReference type="NCBI Taxonomy" id="156406"/>
    <lineage>
        <taxon>Bacteria</taxon>
        <taxon>Pseudomonadati</taxon>
        <taxon>Spirochaetota</taxon>
        <taxon>Spirochaetia</taxon>
        <taxon>Spirochaetales</taxon>
        <taxon>environmental samples</taxon>
    </lineage>
</organism>
<dbReference type="AlphaFoldDB" id="A0A3P3XSG3"/>
<sequence>MVAAEYDLVVCAIERDLPVLEIAIPYMWRFLDPRHLVLIASSPCLDRFSTKYHDAEHKNDLCLVDEDKVAPGLTLNYVRSLLAARGANPARGGWYFQQMLKLCYSLNSMADDYYLVWDADTIPLRPMDFFDETGRVFLEKSSEFNPSYFTTMKRLIGLDKSKPYSFISEHMMFEKTVVTQLLALVCGQDGPSGKVVAERIISAIDVGPLNASGFSEFETYGTYVMSHFSEHYLVRALPSQRQGVLIYGRQPKPQDLFALSRRYYWASFEAWPVTSVKTRVKRFAWSALGSVEAWAARRLDSHMYKEFLDITKKDEA</sequence>
<evidence type="ECO:0000313" key="1">
    <source>
        <dbReference type="EMBL" id="SLM19228.1"/>
    </source>
</evidence>
<gene>
    <name evidence="1" type="ORF">SPIRO4BDMA_50743</name>
</gene>
<dbReference type="InterPro" id="IPR045499">
    <property type="entry name" value="DUF6492"/>
</dbReference>